<dbReference type="FunFam" id="1.10.10.10:FF:000001">
    <property type="entry name" value="LysR family transcriptional regulator"/>
    <property type="match status" value="1"/>
</dbReference>
<dbReference type="InterPro" id="IPR058163">
    <property type="entry name" value="LysR-type_TF_proteobact-type"/>
</dbReference>
<dbReference type="SUPFAM" id="SSF53850">
    <property type="entry name" value="Periplasmic binding protein-like II"/>
    <property type="match status" value="1"/>
</dbReference>
<dbReference type="AlphaFoldDB" id="A6GDA7"/>
<dbReference type="GO" id="GO:0006351">
    <property type="term" value="P:DNA-templated transcription"/>
    <property type="evidence" value="ECO:0007669"/>
    <property type="project" value="TreeGrafter"/>
</dbReference>
<evidence type="ECO:0000256" key="2">
    <source>
        <dbReference type="ARBA" id="ARBA00023015"/>
    </source>
</evidence>
<dbReference type="InterPro" id="IPR036390">
    <property type="entry name" value="WH_DNA-bd_sf"/>
</dbReference>
<protein>
    <submittedName>
        <fullName evidence="6">Probable transcriptional regulator</fullName>
    </submittedName>
</protein>
<dbReference type="SUPFAM" id="SSF46785">
    <property type="entry name" value="Winged helix' DNA-binding domain"/>
    <property type="match status" value="1"/>
</dbReference>
<dbReference type="InterPro" id="IPR036388">
    <property type="entry name" value="WH-like_DNA-bd_sf"/>
</dbReference>
<dbReference type="RefSeq" id="WP_006974698.1">
    <property type="nucleotide sequence ID" value="NZ_ABCS01000071.1"/>
</dbReference>
<sequence>MDRFTALTVFRHAVELGSFAATARHLRLSPAAVSKNVGELEAALGVRLLHRTTRRMSLTEAGELYYESVARVLDELDDAEGMLDAMQGETKGSLRVSAPMSLTLTCFASAIPAFLQRHPELSLDLRLDDRRVNLVEEGFDVAIRGTEQLEDSSLVARKVMTLAHVVCGAPDYLERRGTPTHPKQLREHECVGFSLAAHAREWSFSKRGRELRQPVRGRYQVSSSLAVREALRAGLGLGMIPEVYVREDLAAGRLRAVLGEWTPRSATVYAVYPSKRYLVPKVRAFVDFLVAELAGLETAEG</sequence>
<keyword evidence="3" id="KW-0238">DNA-binding</keyword>
<dbReference type="OrthoDB" id="5317428at2"/>
<dbReference type="Proteomes" id="UP000005801">
    <property type="component" value="Unassembled WGS sequence"/>
</dbReference>
<accession>A6GDA7</accession>
<keyword evidence="2" id="KW-0805">Transcription regulation</keyword>
<dbReference type="Gene3D" id="3.40.190.290">
    <property type="match status" value="1"/>
</dbReference>
<keyword evidence="4" id="KW-0804">Transcription</keyword>
<evidence type="ECO:0000313" key="7">
    <source>
        <dbReference type="Proteomes" id="UP000005801"/>
    </source>
</evidence>
<dbReference type="InterPro" id="IPR000847">
    <property type="entry name" value="LysR_HTH_N"/>
</dbReference>
<feature type="domain" description="HTH lysR-type" evidence="5">
    <location>
        <begin position="1"/>
        <end position="59"/>
    </location>
</feature>
<dbReference type="Pfam" id="PF00126">
    <property type="entry name" value="HTH_1"/>
    <property type="match status" value="1"/>
</dbReference>
<dbReference type="EMBL" id="ABCS01000071">
    <property type="protein sequence ID" value="EDM76182.1"/>
    <property type="molecule type" value="Genomic_DNA"/>
</dbReference>
<evidence type="ECO:0000259" key="5">
    <source>
        <dbReference type="PROSITE" id="PS50931"/>
    </source>
</evidence>
<evidence type="ECO:0000256" key="4">
    <source>
        <dbReference type="ARBA" id="ARBA00023163"/>
    </source>
</evidence>
<evidence type="ECO:0000256" key="1">
    <source>
        <dbReference type="ARBA" id="ARBA00009437"/>
    </source>
</evidence>
<evidence type="ECO:0000313" key="6">
    <source>
        <dbReference type="EMBL" id="EDM76182.1"/>
    </source>
</evidence>
<dbReference type="STRING" id="391625.PPSIR1_27018"/>
<proteinExistence type="inferred from homology"/>
<evidence type="ECO:0000256" key="3">
    <source>
        <dbReference type="ARBA" id="ARBA00023125"/>
    </source>
</evidence>
<reference evidence="6 7" key="1">
    <citation type="submission" date="2007-06" db="EMBL/GenBank/DDBJ databases">
        <authorList>
            <person name="Shimkets L."/>
            <person name="Ferriera S."/>
            <person name="Johnson J."/>
            <person name="Kravitz S."/>
            <person name="Beeson K."/>
            <person name="Sutton G."/>
            <person name="Rogers Y.-H."/>
            <person name="Friedman R."/>
            <person name="Frazier M."/>
            <person name="Venter J.C."/>
        </authorList>
    </citation>
    <scope>NUCLEOTIDE SEQUENCE [LARGE SCALE GENOMIC DNA]</scope>
    <source>
        <strain evidence="6 7">SIR-1</strain>
    </source>
</reference>
<dbReference type="GO" id="GO:0043565">
    <property type="term" value="F:sequence-specific DNA binding"/>
    <property type="evidence" value="ECO:0007669"/>
    <property type="project" value="TreeGrafter"/>
</dbReference>
<dbReference type="PANTHER" id="PTHR30537:SF5">
    <property type="entry name" value="HTH-TYPE TRANSCRIPTIONAL ACTIVATOR TTDR-RELATED"/>
    <property type="match status" value="1"/>
</dbReference>
<comment type="similarity">
    <text evidence="1">Belongs to the LysR transcriptional regulatory family.</text>
</comment>
<dbReference type="eggNOG" id="COG0583">
    <property type="taxonomic scope" value="Bacteria"/>
</dbReference>
<dbReference type="GO" id="GO:0003700">
    <property type="term" value="F:DNA-binding transcription factor activity"/>
    <property type="evidence" value="ECO:0007669"/>
    <property type="project" value="InterPro"/>
</dbReference>
<comment type="caution">
    <text evidence="6">The sequence shown here is derived from an EMBL/GenBank/DDBJ whole genome shotgun (WGS) entry which is preliminary data.</text>
</comment>
<organism evidence="6 7">
    <name type="scientific">Plesiocystis pacifica SIR-1</name>
    <dbReference type="NCBI Taxonomy" id="391625"/>
    <lineage>
        <taxon>Bacteria</taxon>
        <taxon>Pseudomonadati</taxon>
        <taxon>Myxococcota</taxon>
        <taxon>Polyangia</taxon>
        <taxon>Nannocystales</taxon>
        <taxon>Nannocystaceae</taxon>
        <taxon>Plesiocystis</taxon>
    </lineage>
</organism>
<dbReference type="PANTHER" id="PTHR30537">
    <property type="entry name" value="HTH-TYPE TRANSCRIPTIONAL REGULATOR"/>
    <property type="match status" value="1"/>
</dbReference>
<dbReference type="CDD" id="cd08422">
    <property type="entry name" value="PBP2_CrgA_like"/>
    <property type="match status" value="1"/>
</dbReference>
<keyword evidence="7" id="KW-1185">Reference proteome</keyword>
<dbReference type="Gene3D" id="1.10.10.10">
    <property type="entry name" value="Winged helix-like DNA-binding domain superfamily/Winged helix DNA-binding domain"/>
    <property type="match status" value="1"/>
</dbReference>
<name>A6GDA7_9BACT</name>
<dbReference type="InterPro" id="IPR005119">
    <property type="entry name" value="LysR_subst-bd"/>
</dbReference>
<dbReference type="FunFam" id="3.40.190.290:FF:000001">
    <property type="entry name" value="Transcriptional regulator, LysR family"/>
    <property type="match status" value="1"/>
</dbReference>
<dbReference type="Pfam" id="PF03466">
    <property type="entry name" value="LysR_substrate"/>
    <property type="match status" value="1"/>
</dbReference>
<dbReference type="PROSITE" id="PS50931">
    <property type="entry name" value="HTH_LYSR"/>
    <property type="match status" value="1"/>
</dbReference>
<gene>
    <name evidence="6" type="ORF">PPSIR1_27018</name>
</gene>